<dbReference type="OrthoDB" id="438573at2759"/>
<dbReference type="GO" id="GO:0000123">
    <property type="term" value="C:histone acetyltransferase complex"/>
    <property type="evidence" value="ECO:0007669"/>
    <property type="project" value="TreeGrafter"/>
</dbReference>
<dbReference type="GO" id="GO:0010484">
    <property type="term" value="F:histone H3 acetyltransferase activity"/>
    <property type="evidence" value="ECO:0007669"/>
    <property type="project" value="TreeGrafter"/>
</dbReference>
<feature type="region of interest" description="Disordered" evidence="1">
    <location>
        <begin position="505"/>
        <end position="536"/>
    </location>
</feature>
<proteinExistence type="predicted"/>
<dbReference type="SUPFAM" id="SSF55729">
    <property type="entry name" value="Acyl-CoA N-acyltransferases (Nat)"/>
    <property type="match status" value="1"/>
</dbReference>
<feature type="compositionally biased region" description="Basic and acidic residues" evidence="1">
    <location>
        <begin position="505"/>
        <end position="531"/>
    </location>
</feature>
<keyword evidence="3" id="KW-1185">Reference proteome</keyword>
<dbReference type="EMBL" id="JWZX01000862">
    <property type="protein sequence ID" value="KOO35451.1"/>
    <property type="molecule type" value="Genomic_DNA"/>
</dbReference>
<evidence type="ECO:0000313" key="2">
    <source>
        <dbReference type="EMBL" id="KOO35451.1"/>
    </source>
</evidence>
<dbReference type="GO" id="GO:0045944">
    <property type="term" value="P:positive regulation of transcription by RNA polymerase II"/>
    <property type="evidence" value="ECO:0007669"/>
    <property type="project" value="TreeGrafter"/>
</dbReference>
<gene>
    <name evidence="2" type="ORF">Ctob_014467</name>
</gene>
<dbReference type="InterPro" id="IPR016181">
    <property type="entry name" value="Acyl_CoA_acyltransferase"/>
</dbReference>
<organism evidence="2 3">
    <name type="scientific">Chrysochromulina tobinii</name>
    <dbReference type="NCBI Taxonomy" id="1460289"/>
    <lineage>
        <taxon>Eukaryota</taxon>
        <taxon>Haptista</taxon>
        <taxon>Haptophyta</taxon>
        <taxon>Prymnesiophyceae</taxon>
        <taxon>Prymnesiales</taxon>
        <taxon>Chrysochromulinaceae</taxon>
        <taxon>Chrysochromulina</taxon>
    </lineage>
</organism>
<dbReference type="PANTHER" id="PTHR45750:SF3">
    <property type="entry name" value="HISTONE ACETYLTRANSFERASE"/>
    <property type="match status" value="1"/>
</dbReference>
<sequence length="699" mass="73151">MAEADEAFSNGSMCMESNDDEEEARASRNAAVVAEDAGQQNKKKRTLVSNELAAIRAAPAGLEMMPGEAAARGERMKTEAQSSRDEQTMAALALGKDPFELPRPLAASLGDEPMPSAAPVMEPPSAPATALVLLLSSQPVEPLSPSYVSLEATEYDGPHALPPLAPPMALVDELGIDAIDVECEAVAADEAAAAAEAAEAATAAQLAETEAALQMCPASPIDPCAEGDDDEDRLMAAGGRGAVAAMELEERHCDAEAAGELRFELVRFDGLEQHGPSFSTAVLLKELFRAQLPEMDDKYFTKCLLDPKNVAMACISRGVLSGGLLYRPHPAAAASVGPLGMAAECQHVGDAAAVARHASAALDKSSAAAAADANGAAALLALTAPLELAQTESSTAFAELLLFSVESSRQVQGLGTRLMNRLKAQLLQQRIGRILAYADQFALSFFHCQGFTHRVSLSPDAYKGVIGEFEGAVLMECVLYPELPYTRLPRLIRLARHAVLRERPDARLNARPTREGKENGGGKGGRGERSGRRSGVSASIIKHGGGSHVLSSTLGRHLEAALERSGRQLAHPDWLSTDFGCGVGTRLVPVEYGHSALLESGYGSAVGGGGGSSAVAAALDGALQQTLAQPNLASMELRALCSADERRMCRFYIDTPQLLADVHRLGLAPFAATAGPLRSAFAHAAQALTTALPSADDPM</sequence>
<evidence type="ECO:0000256" key="1">
    <source>
        <dbReference type="SAM" id="MobiDB-lite"/>
    </source>
</evidence>
<dbReference type="PANTHER" id="PTHR45750">
    <property type="entry name" value="GH11602P"/>
    <property type="match status" value="1"/>
</dbReference>
<accession>A0A0M0K9E4</accession>
<dbReference type="Proteomes" id="UP000037460">
    <property type="component" value="Unassembled WGS sequence"/>
</dbReference>
<feature type="region of interest" description="Disordered" evidence="1">
    <location>
        <begin position="1"/>
        <end position="45"/>
    </location>
</feature>
<dbReference type="AlphaFoldDB" id="A0A0M0K9E4"/>
<evidence type="ECO:0000313" key="3">
    <source>
        <dbReference type="Proteomes" id="UP000037460"/>
    </source>
</evidence>
<name>A0A0M0K9E4_9EUKA</name>
<dbReference type="Gene3D" id="3.40.630.30">
    <property type="match status" value="1"/>
</dbReference>
<dbReference type="InterPro" id="IPR037800">
    <property type="entry name" value="GCN5"/>
</dbReference>
<protein>
    <submittedName>
        <fullName evidence="2">Histone acetyl gcn5-like protein</fullName>
    </submittedName>
</protein>
<comment type="caution">
    <text evidence="2">The sequence shown here is derived from an EMBL/GenBank/DDBJ whole genome shotgun (WGS) entry which is preliminary data.</text>
</comment>
<reference evidence="3" key="1">
    <citation type="journal article" date="2015" name="PLoS Genet.">
        <title>Genome Sequence and Transcriptome Analyses of Chrysochromulina tobin: Metabolic Tools for Enhanced Algal Fitness in the Prominent Order Prymnesiales (Haptophyceae).</title>
        <authorList>
            <person name="Hovde B.T."/>
            <person name="Deodato C.R."/>
            <person name="Hunsperger H.M."/>
            <person name="Ryken S.A."/>
            <person name="Yost W."/>
            <person name="Jha R.K."/>
            <person name="Patterson J."/>
            <person name="Monnat R.J. Jr."/>
            <person name="Barlow S.B."/>
            <person name="Starkenburg S.R."/>
            <person name="Cattolico R.A."/>
        </authorList>
    </citation>
    <scope>NUCLEOTIDE SEQUENCE</scope>
    <source>
        <strain evidence="3">CCMP291</strain>
    </source>
</reference>